<dbReference type="Proteomes" id="UP000053237">
    <property type="component" value="Unassembled WGS sequence"/>
</dbReference>
<proteinExistence type="predicted"/>
<keyword evidence="4" id="KW-1185">Reference proteome</keyword>
<feature type="region of interest" description="Disordered" evidence="1">
    <location>
        <begin position="152"/>
        <end position="497"/>
    </location>
</feature>
<feature type="compositionally biased region" description="Low complexity" evidence="1">
    <location>
        <begin position="354"/>
        <end position="363"/>
    </location>
</feature>
<feature type="compositionally biased region" description="Low complexity" evidence="1">
    <location>
        <begin position="319"/>
        <end position="329"/>
    </location>
</feature>
<feature type="compositionally biased region" description="Low complexity" evidence="1">
    <location>
        <begin position="274"/>
        <end position="288"/>
    </location>
</feature>
<feature type="chain" id="PRO_5001532625" description="RxLR effector protein" evidence="2">
    <location>
        <begin position="25"/>
        <end position="497"/>
    </location>
</feature>
<dbReference type="EMBL" id="CAIX01000587">
    <property type="protein sequence ID" value="CCI50582.1"/>
    <property type="molecule type" value="Genomic_DNA"/>
</dbReference>
<name>A0A024GUF2_9STRA</name>
<evidence type="ECO:0000313" key="3">
    <source>
        <dbReference type="EMBL" id="CCI50582.1"/>
    </source>
</evidence>
<evidence type="ECO:0000313" key="4">
    <source>
        <dbReference type="Proteomes" id="UP000053237"/>
    </source>
</evidence>
<organism evidence="3 4">
    <name type="scientific">Albugo candida</name>
    <dbReference type="NCBI Taxonomy" id="65357"/>
    <lineage>
        <taxon>Eukaryota</taxon>
        <taxon>Sar</taxon>
        <taxon>Stramenopiles</taxon>
        <taxon>Oomycota</taxon>
        <taxon>Peronosporomycetes</taxon>
        <taxon>Albuginales</taxon>
        <taxon>Albuginaceae</taxon>
        <taxon>Albugo</taxon>
    </lineage>
</organism>
<gene>
    <name evidence="3" type="ORF">BN9_125210</name>
</gene>
<feature type="compositionally biased region" description="Polar residues" evidence="1">
    <location>
        <begin position="392"/>
        <end position="413"/>
    </location>
</feature>
<dbReference type="InParanoid" id="A0A024GUF2"/>
<comment type="caution">
    <text evidence="3">The sequence shown here is derived from an EMBL/GenBank/DDBJ whole genome shotgun (WGS) entry which is preliminary data.</text>
</comment>
<evidence type="ECO:0008006" key="5">
    <source>
        <dbReference type="Google" id="ProtNLM"/>
    </source>
</evidence>
<feature type="compositionally biased region" description="Polar residues" evidence="1">
    <location>
        <begin position="435"/>
        <end position="447"/>
    </location>
</feature>
<feature type="compositionally biased region" description="Basic and acidic residues" evidence="1">
    <location>
        <begin position="238"/>
        <end position="259"/>
    </location>
</feature>
<reference evidence="3 4" key="1">
    <citation type="submission" date="2012-05" db="EMBL/GenBank/DDBJ databases">
        <title>Recombination and specialization in a pathogen metapopulation.</title>
        <authorList>
            <person name="Gardiner A."/>
            <person name="Kemen E."/>
            <person name="Schultz-Larsen T."/>
            <person name="MacLean D."/>
            <person name="Van Oosterhout C."/>
            <person name="Jones J.D.G."/>
        </authorList>
    </citation>
    <scope>NUCLEOTIDE SEQUENCE [LARGE SCALE GENOMIC DNA]</scope>
    <source>
        <strain evidence="3 4">Ac Nc2</strain>
    </source>
</reference>
<accession>A0A024GUF2</accession>
<dbReference type="AlphaFoldDB" id="A0A024GUF2"/>
<feature type="compositionally biased region" description="Basic and acidic residues" evidence="1">
    <location>
        <begin position="341"/>
        <end position="353"/>
    </location>
</feature>
<evidence type="ECO:0000256" key="2">
    <source>
        <dbReference type="SAM" id="SignalP"/>
    </source>
</evidence>
<evidence type="ECO:0000256" key="1">
    <source>
        <dbReference type="SAM" id="MobiDB-lite"/>
    </source>
</evidence>
<feature type="compositionally biased region" description="Polar residues" evidence="1">
    <location>
        <begin position="219"/>
        <end position="229"/>
    </location>
</feature>
<sequence>MARSKKQITAFLFPFVILVEFQHAHYSTIAASSQSVSPYNQIRRELANEVTRVHFQEIRGLQPSRDQTRSTRSTGKFFNNKLSTKFNRGMNTLKTFNDKNVVPRLKTTGSSIKKMFKLAKGKIQSMYALTTSTATSLAATGKKRVISVIQRMRGRGSESKENTANVRNPPQPTTNTRTQADQTKTGSGMAKGSLSHPVYPLPQPSKENYQSKPLRRNANYGNSETSKVLTTRLGGTYRESERSRISEARSAELSEEGAKTHGAVKTSDKVNPSQTTTNIRTQTDQTKTGSGIAKGSLSHPVHPLPQPPKKNFKSEPLRANANNGNSGSSEVLTTRLGGTDRGSERSRISEARSAKQTTTNIRTQTDRTKTGSGLSRARSRHTVDLRGPEDTSIPNNPTGKPMPNSASLGTNTVPKRKRIDNYIQLEDRSKRARVNHNNVNGVSSKPPNSRPDSRNGILKRVRTNENNKNGDTAGARGSRPDSSNRGSKRFRTTVNGG</sequence>
<feature type="signal peptide" evidence="2">
    <location>
        <begin position="1"/>
        <end position="24"/>
    </location>
</feature>
<keyword evidence="2" id="KW-0732">Signal</keyword>
<protein>
    <recommendedName>
        <fullName evidence="5">RxLR effector protein</fullName>
    </recommendedName>
</protein>